<dbReference type="Proteomes" id="UP000595074">
    <property type="component" value="Chromosome"/>
</dbReference>
<feature type="transmembrane region" description="Helical" evidence="1">
    <location>
        <begin position="129"/>
        <end position="151"/>
    </location>
</feature>
<dbReference type="RefSeq" id="WP_197549198.1">
    <property type="nucleotide sequence ID" value="NZ_CP063164.1"/>
</dbReference>
<sequence length="157" mass="17957">MKFLVSKDSASSTLLHTLMSAVVIALLFYLGLDLVLHAFVVGLDMETVSHTLYGYAESFEEPILLETLLLQVHIDLFITLFVLMILTSIYIRLFSKETRPKRIVRSLFIAGMFAPLLLLAAYFWGEFLIYGWLGAFVLWHLQAAYVAVMILKKLFFK</sequence>
<keyword evidence="3" id="KW-1185">Reference proteome</keyword>
<dbReference type="AlphaFoldDB" id="A0A7M1S4T9"/>
<evidence type="ECO:0000313" key="3">
    <source>
        <dbReference type="Proteomes" id="UP000595074"/>
    </source>
</evidence>
<keyword evidence="1" id="KW-1133">Transmembrane helix</keyword>
<evidence type="ECO:0000313" key="2">
    <source>
        <dbReference type="EMBL" id="QOR62423.1"/>
    </source>
</evidence>
<keyword evidence="1" id="KW-0812">Transmembrane</keyword>
<feature type="transmembrane region" description="Helical" evidence="1">
    <location>
        <begin position="63"/>
        <end position="91"/>
    </location>
</feature>
<feature type="transmembrane region" description="Helical" evidence="1">
    <location>
        <begin position="103"/>
        <end position="123"/>
    </location>
</feature>
<organism evidence="2 3">
    <name type="scientific">Sulfurovum indicum</name>
    <dbReference type="NCBI Taxonomy" id="2779528"/>
    <lineage>
        <taxon>Bacteria</taxon>
        <taxon>Pseudomonadati</taxon>
        <taxon>Campylobacterota</taxon>
        <taxon>Epsilonproteobacteria</taxon>
        <taxon>Campylobacterales</taxon>
        <taxon>Sulfurovaceae</taxon>
        <taxon>Sulfurovum</taxon>
    </lineage>
</organism>
<dbReference type="EMBL" id="CP063164">
    <property type="protein sequence ID" value="QOR62423.1"/>
    <property type="molecule type" value="Genomic_DNA"/>
</dbReference>
<protein>
    <submittedName>
        <fullName evidence="2">Uncharacterized protein</fullName>
    </submittedName>
</protein>
<proteinExistence type="predicted"/>
<keyword evidence="1" id="KW-0472">Membrane</keyword>
<evidence type="ECO:0000256" key="1">
    <source>
        <dbReference type="SAM" id="Phobius"/>
    </source>
</evidence>
<accession>A0A7M1S4T9</accession>
<name>A0A7M1S4T9_9BACT</name>
<gene>
    <name evidence="2" type="ORF">IMZ28_02805</name>
</gene>
<reference evidence="2 3" key="1">
    <citation type="submission" date="2020-10" db="EMBL/GenBank/DDBJ databases">
        <title>The genome of sulfurovum sp.</title>
        <authorList>
            <person name="Xie S."/>
            <person name="Shao Z."/>
            <person name="Jiang L."/>
        </authorList>
    </citation>
    <scope>NUCLEOTIDE SEQUENCE [LARGE SCALE GENOMIC DNA]</scope>
    <source>
        <strain evidence="2 3">ST-419</strain>
    </source>
</reference>
<dbReference type="KEGG" id="sinu:IMZ28_02805"/>
<feature type="transmembrane region" description="Helical" evidence="1">
    <location>
        <begin position="21"/>
        <end position="43"/>
    </location>
</feature>